<keyword evidence="1" id="KW-1133">Transmembrane helix</keyword>
<keyword evidence="1" id="KW-0812">Transmembrane</keyword>
<accession>A0A1F4ZAR1</accession>
<dbReference type="Proteomes" id="UP000177080">
    <property type="component" value="Unassembled WGS sequence"/>
</dbReference>
<comment type="caution">
    <text evidence="2">The sequence shown here is derived from an EMBL/GenBank/DDBJ whole genome shotgun (WGS) entry which is preliminary data.</text>
</comment>
<organism evidence="2 3">
    <name type="scientific">Candidatus Amesbacteria bacterium RIFCSPLOWO2_01_FULL_48_25</name>
    <dbReference type="NCBI Taxonomy" id="1797259"/>
    <lineage>
        <taxon>Bacteria</taxon>
        <taxon>Candidatus Amesiibacteriota</taxon>
    </lineage>
</organism>
<evidence type="ECO:0008006" key="4">
    <source>
        <dbReference type="Google" id="ProtNLM"/>
    </source>
</evidence>
<reference evidence="2 3" key="1">
    <citation type="journal article" date="2016" name="Nat. Commun.">
        <title>Thousands of microbial genomes shed light on interconnected biogeochemical processes in an aquifer system.</title>
        <authorList>
            <person name="Anantharaman K."/>
            <person name="Brown C.T."/>
            <person name="Hug L.A."/>
            <person name="Sharon I."/>
            <person name="Castelle C.J."/>
            <person name="Probst A.J."/>
            <person name="Thomas B.C."/>
            <person name="Singh A."/>
            <person name="Wilkins M.J."/>
            <person name="Karaoz U."/>
            <person name="Brodie E.L."/>
            <person name="Williams K.H."/>
            <person name="Hubbard S.S."/>
            <person name="Banfield J.F."/>
        </authorList>
    </citation>
    <scope>NUCLEOTIDE SEQUENCE [LARGE SCALE GENOMIC DNA]</scope>
</reference>
<name>A0A1F4ZAR1_9BACT</name>
<proteinExistence type="predicted"/>
<protein>
    <recommendedName>
        <fullName evidence="4">Glycosyltransferase RgtA/B/C/D-like domain-containing protein</fullName>
    </recommendedName>
</protein>
<feature type="transmembrane region" description="Helical" evidence="1">
    <location>
        <begin position="175"/>
        <end position="196"/>
    </location>
</feature>
<evidence type="ECO:0000256" key="1">
    <source>
        <dbReference type="SAM" id="Phobius"/>
    </source>
</evidence>
<feature type="transmembrane region" description="Helical" evidence="1">
    <location>
        <begin position="130"/>
        <end position="146"/>
    </location>
</feature>
<feature type="transmembrane region" description="Helical" evidence="1">
    <location>
        <begin position="271"/>
        <end position="290"/>
    </location>
</feature>
<feature type="transmembrane region" description="Helical" evidence="1">
    <location>
        <begin position="302"/>
        <end position="323"/>
    </location>
</feature>
<dbReference type="STRING" id="1797259.A2989_02470"/>
<sequence length="449" mass="52121">MKSKNQYLILGILLALGFLVRLYKIDNPIADWHSWRQADTSAVTRNFIKYGVDIFYPRYDDFTDVSGRGLWNPEGYRFVEFPIFNLIHYSLYVIRPFGTLELWGRVTSILAALTSATLLFFIVRRRTKPKIGLLASLFYLFLPYNIYFTRVILPDPLMVTLFLAALNFHDLKRRFVTLIFGSLAILVKPVAIFFLLPIYLSNLWLGLLMLAPFGLWRLWSHRFPQGIPASLWLLNGNRIRFRPAFFRWIFGERLGSMILGKWGIYPLLTGLMNLQGSFTIWVIGALLYLFTFATGNVQHDYYQIPIIPIVSILLAVGVSKLWASLSGKLIAVICIGFMLFFSWYDIRGNYQVNHWEIVEAGQAVDKMTPKDAIVVAPYQGDTAFLYQTNRRGFPFMYMPIKDFIDRFNATYYVSVNYDDDTNKIMEKYTVIEKNPKFVIVKLIEPIRPL</sequence>
<feature type="transmembrane region" description="Helical" evidence="1">
    <location>
        <begin position="329"/>
        <end position="346"/>
    </location>
</feature>
<evidence type="ECO:0000313" key="2">
    <source>
        <dbReference type="EMBL" id="OGD03469.1"/>
    </source>
</evidence>
<gene>
    <name evidence="2" type="ORF">A2989_02470</name>
</gene>
<keyword evidence="1" id="KW-0472">Membrane</keyword>
<feature type="transmembrane region" description="Helical" evidence="1">
    <location>
        <begin position="202"/>
        <end position="219"/>
    </location>
</feature>
<evidence type="ECO:0000313" key="3">
    <source>
        <dbReference type="Proteomes" id="UP000177080"/>
    </source>
</evidence>
<dbReference type="AlphaFoldDB" id="A0A1F4ZAR1"/>
<feature type="transmembrane region" description="Helical" evidence="1">
    <location>
        <begin position="102"/>
        <end position="123"/>
    </location>
</feature>
<dbReference type="EMBL" id="MEXN01000006">
    <property type="protein sequence ID" value="OGD03469.1"/>
    <property type="molecule type" value="Genomic_DNA"/>
</dbReference>